<dbReference type="OrthoDB" id="7055767at2"/>
<dbReference type="AlphaFoldDB" id="A0A1R4H9G2"/>
<organism evidence="2 3">
    <name type="scientific">Crenothrix polyspora</name>
    <dbReference type="NCBI Taxonomy" id="360316"/>
    <lineage>
        <taxon>Bacteria</taxon>
        <taxon>Pseudomonadati</taxon>
        <taxon>Pseudomonadota</taxon>
        <taxon>Gammaproteobacteria</taxon>
        <taxon>Methylococcales</taxon>
        <taxon>Crenotrichaceae</taxon>
        <taxon>Crenothrix</taxon>
    </lineage>
</organism>
<dbReference type="Proteomes" id="UP000195442">
    <property type="component" value="Unassembled WGS sequence"/>
</dbReference>
<keyword evidence="1" id="KW-0812">Transmembrane</keyword>
<feature type="transmembrane region" description="Helical" evidence="1">
    <location>
        <begin position="20"/>
        <end position="39"/>
    </location>
</feature>
<protein>
    <submittedName>
        <fullName evidence="2">Uncharacterized protein</fullName>
    </submittedName>
</protein>
<keyword evidence="3" id="KW-1185">Reference proteome</keyword>
<reference evidence="3" key="1">
    <citation type="submission" date="2017-02" db="EMBL/GenBank/DDBJ databases">
        <authorList>
            <person name="Daims H."/>
        </authorList>
    </citation>
    <scope>NUCLEOTIDE SEQUENCE [LARGE SCALE GENOMIC DNA]</scope>
</reference>
<keyword evidence="1" id="KW-1133">Transmembrane helix</keyword>
<dbReference type="EMBL" id="FUKJ01000221">
    <property type="protein sequence ID" value="SJM92863.1"/>
    <property type="molecule type" value="Genomic_DNA"/>
</dbReference>
<evidence type="ECO:0000256" key="1">
    <source>
        <dbReference type="SAM" id="Phobius"/>
    </source>
</evidence>
<gene>
    <name evidence="2" type="ORF">CRENPOLYSF2_2980001</name>
</gene>
<sequence>MQQALQIPEFSTPQLAAVDVRGYFATLALLVFCCIYVPMPSSVRHWFRLKRTKDNAYVD</sequence>
<accession>A0A1R4H9G2</accession>
<evidence type="ECO:0000313" key="2">
    <source>
        <dbReference type="EMBL" id="SJM92863.1"/>
    </source>
</evidence>
<proteinExistence type="predicted"/>
<evidence type="ECO:0000313" key="3">
    <source>
        <dbReference type="Proteomes" id="UP000195442"/>
    </source>
</evidence>
<name>A0A1R4H9G2_9GAMM</name>
<keyword evidence="1" id="KW-0472">Membrane</keyword>